<evidence type="ECO:0000256" key="4">
    <source>
        <dbReference type="ARBA" id="ARBA00022553"/>
    </source>
</evidence>
<dbReference type="InterPro" id="IPR005467">
    <property type="entry name" value="His_kinase_dom"/>
</dbReference>
<dbReference type="SMART" id="SM00304">
    <property type="entry name" value="HAMP"/>
    <property type="match status" value="1"/>
</dbReference>
<dbReference type="CDD" id="cd06225">
    <property type="entry name" value="HAMP"/>
    <property type="match status" value="1"/>
</dbReference>
<dbReference type="InterPro" id="IPR003594">
    <property type="entry name" value="HATPase_dom"/>
</dbReference>
<evidence type="ECO:0000313" key="14">
    <source>
        <dbReference type="EMBL" id="UWP87215.1"/>
    </source>
</evidence>
<dbReference type="Gene3D" id="1.10.287.130">
    <property type="match status" value="1"/>
</dbReference>
<dbReference type="PRINTS" id="PR00344">
    <property type="entry name" value="BCTRLSENSOR"/>
</dbReference>
<reference evidence="14" key="1">
    <citation type="submission" date="2021-04" db="EMBL/GenBank/DDBJ databases">
        <authorList>
            <person name="Hartkoorn R.C."/>
            <person name="Beaudoing E."/>
            <person name="Hot D."/>
        </authorList>
    </citation>
    <scope>NUCLEOTIDE SEQUENCE</scope>
    <source>
        <strain evidence="14">NRRL B-16292</strain>
    </source>
</reference>
<dbReference type="InterPro" id="IPR036097">
    <property type="entry name" value="HisK_dim/P_sf"/>
</dbReference>
<keyword evidence="6 11" id="KW-0812">Transmembrane</keyword>
<evidence type="ECO:0000259" key="13">
    <source>
        <dbReference type="PROSITE" id="PS50885"/>
    </source>
</evidence>
<dbReference type="SUPFAM" id="SSF47384">
    <property type="entry name" value="Homodimeric domain of signal transducing histidine kinase"/>
    <property type="match status" value="1"/>
</dbReference>
<keyword evidence="5" id="KW-0808">Transferase</keyword>
<reference evidence="14" key="2">
    <citation type="submission" date="2022-09" db="EMBL/GenBank/DDBJ databases">
        <title>Biosynthetic gene clusters of Dactylosporangioum fulvum.</title>
        <authorList>
            <person name="Caradec T."/>
        </authorList>
    </citation>
    <scope>NUCLEOTIDE SEQUENCE</scope>
    <source>
        <strain evidence="14">NRRL B-16292</strain>
    </source>
</reference>
<dbReference type="CDD" id="cd00082">
    <property type="entry name" value="HisKA"/>
    <property type="match status" value="1"/>
</dbReference>
<dbReference type="Proteomes" id="UP001059617">
    <property type="component" value="Chromosome"/>
</dbReference>
<dbReference type="SMART" id="SM00388">
    <property type="entry name" value="HisKA"/>
    <property type="match status" value="1"/>
</dbReference>
<dbReference type="EC" id="2.7.13.3" evidence="3"/>
<dbReference type="Pfam" id="PF00512">
    <property type="entry name" value="HisKA"/>
    <property type="match status" value="1"/>
</dbReference>
<dbReference type="Gene3D" id="6.10.340.10">
    <property type="match status" value="1"/>
</dbReference>
<evidence type="ECO:0000256" key="1">
    <source>
        <dbReference type="ARBA" id="ARBA00000085"/>
    </source>
</evidence>
<keyword evidence="8 11" id="KW-1133">Transmembrane helix</keyword>
<dbReference type="InterPro" id="IPR003660">
    <property type="entry name" value="HAMP_dom"/>
</dbReference>
<feature type="transmembrane region" description="Helical" evidence="11">
    <location>
        <begin position="12"/>
        <end position="34"/>
    </location>
</feature>
<comment type="catalytic activity">
    <reaction evidence="1">
        <text>ATP + protein L-histidine = ADP + protein N-phospho-L-histidine.</text>
        <dbReference type="EC" id="2.7.13.3"/>
    </reaction>
</comment>
<keyword evidence="15" id="KW-1185">Reference proteome</keyword>
<dbReference type="SUPFAM" id="SSF55874">
    <property type="entry name" value="ATPase domain of HSP90 chaperone/DNA topoisomerase II/histidine kinase"/>
    <property type="match status" value="1"/>
</dbReference>
<dbReference type="EMBL" id="CP073720">
    <property type="protein sequence ID" value="UWP87215.1"/>
    <property type="molecule type" value="Genomic_DNA"/>
</dbReference>
<dbReference type="PROSITE" id="PS50109">
    <property type="entry name" value="HIS_KIN"/>
    <property type="match status" value="1"/>
</dbReference>
<sequence>MIRRLTLRTQLMLLYAGPFCVAGAALLTVPLMGLKETAPVGTVPAPAPQPVTSTPFPFDTWSVSMAVLLIVSIVLGWVVAGRFLQPLREITATARDISASNLHRRLGPADRRGEFAELASTLDELFERLEAAFTAQRHFVANASHELRTPLTAERALLQVALADPDASTESLRAACREVLALGSAQERMIEALLTLAVGERGVEQREPFDLADVAGDVLESGQGTSAEQRVADVRLVVDLAPAPAAGDPQLVGSLVANLVGNALRHNVPGGRVEVTTAAVEGRARLTVRNTGPVVPPGEVDRLFEPFQRLHGRRLGHGEGHGLGLAIVRAVASAHGADLAARARPEGGLDVEVTFR</sequence>
<keyword evidence="7" id="KW-0418">Kinase</keyword>
<evidence type="ECO:0000256" key="6">
    <source>
        <dbReference type="ARBA" id="ARBA00022692"/>
    </source>
</evidence>
<keyword evidence="14" id="KW-0547">Nucleotide-binding</keyword>
<dbReference type="Gene3D" id="3.30.565.10">
    <property type="entry name" value="Histidine kinase-like ATPase, C-terminal domain"/>
    <property type="match status" value="1"/>
</dbReference>
<dbReference type="RefSeq" id="WP_259867191.1">
    <property type="nucleotide sequence ID" value="NZ_BAAAST010000053.1"/>
</dbReference>
<proteinExistence type="predicted"/>
<name>A0ABY5WCR0_9ACTN</name>
<dbReference type="InterPro" id="IPR003661">
    <property type="entry name" value="HisK_dim/P_dom"/>
</dbReference>
<dbReference type="Pfam" id="PF02518">
    <property type="entry name" value="HATPase_c"/>
    <property type="match status" value="1"/>
</dbReference>
<organism evidence="14 15">
    <name type="scientific">Dactylosporangium fulvum</name>
    <dbReference type="NCBI Taxonomy" id="53359"/>
    <lineage>
        <taxon>Bacteria</taxon>
        <taxon>Bacillati</taxon>
        <taxon>Actinomycetota</taxon>
        <taxon>Actinomycetes</taxon>
        <taxon>Micromonosporales</taxon>
        <taxon>Micromonosporaceae</taxon>
        <taxon>Dactylosporangium</taxon>
    </lineage>
</organism>
<keyword evidence="14" id="KW-0067">ATP-binding</keyword>
<evidence type="ECO:0000256" key="5">
    <source>
        <dbReference type="ARBA" id="ARBA00022679"/>
    </source>
</evidence>
<comment type="subcellular location">
    <subcellularLocation>
        <location evidence="2">Cell membrane</location>
    </subcellularLocation>
</comment>
<evidence type="ECO:0000256" key="10">
    <source>
        <dbReference type="ARBA" id="ARBA00023136"/>
    </source>
</evidence>
<dbReference type="PANTHER" id="PTHR45436">
    <property type="entry name" value="SENSOR HISTIDINE KINASE YKOH"/>
    <property type="match status" value="1"/>
</dbReference>
<dbReference type="InterPro" id="IPR004358">
    <property type="entry name" value="Sig_transdc_His_kin-like_C"/>
</dbReference>
<feature type="domain" description="HAMP" evidence="13">
    <location>
        <begin position="81"/>
        <end position="134"/>
    </location>
</feature>
<protein>
    <recommendedName>
        <fullName evidence="3">histidine kinase</fullName>
        <ecNumber evidence="3">2.7.13.3</ecNumber>
    </recommendedName>
</protein>
<dbReference type="SUPFAM" id="SSF158472">
    <property type="entry name" value="HAMP domain-like"/>
    <property type="match status" value="1"/>
</dbReference>
<dbReference type="Pfam" id="PF00672">
    <property type="entry name" value="HAMP"/>
    <property type="match status" value="1"/>
</dbReference>
<evidence type="ECO:0000256" key="3">
    <source>
        <dbReference type="ARBA" id="ARBA00012438"/>
    </source>
</evidence>
<dbReference type="PROSITE" id="PS50885">
    <property type="entry name" value="HAMP"/>
    <property type="match status" value="1"/>
</dbReference>
<keyword evidence="10 11" id="KW-0472">Membrane</keyword>
<feature type="domain" description="Histidine kinase" evidence="12">
    <location>
        <begin position="142"/>
        <end position="356"/>
    </location>
</feature>
<feature type="transmembrane region" description="Helical" evidence="11">
    <location>
        <begin position="61"/>
        <end position="80"/>
    </location>
</feature>
<dbReference type="SMART" id="SM00387">
    <property type="entry name" value="HATPase_c"/>
    <property type="match status" value="1"/>
</dbReference>
<evidence type="ECO:0000256" key="8">
    <source>
        <dbReference type="ARBA" id="ARBA00022989"/>
    </source>
</evidence>
<accession>A0ABY5WCR0</accession>
<evidence type="ECO:0000256" key="7">
    <source>
        <dbReference type="ARBA" id="ARBA00022777"/>
    </source>
</evidence>
<dbReference type="InterPro" id="IPR050428">
    <property type="entry name" value="TCS_sensor_his_kinase"/>
</dbReference>
<keyword evidence="4" id="KW-0597">Phosphoprotein</keyword>
<evidence type="ECO:0000256" key="9">
    <source>
        <dbReference type="ARBA" id="ARBA00023012"/>
    </source>
</evidence>
<dbReference type="PANTHER" id="PTHR45436:SF5">
    <property type="entry name" value="SENSOR HISTIDINE KINASE TRCS"/>
    <property type="match status" value="1"/>
</dbReference>
<gene>
    <name evidence="14" type="ORF">Dfulv_24420</name>
</gene>
<evidence type="ECO:0000256" key="2">
    <source>
        <dbReference type="ARBA" id="ARBA00004236"/>
    </source>
</evidence>
<dbReference type="GO" id="GO:0005524">
    <property type="term" value="F:ATP binding"/>
    <property type="evidence" value="ECO:0007669"/>
    <property type="project" value="UniProtKB-KW"/>
</dbReference>
<dbReference type="InterPro" id="IPR036890">
    <property type="entry name" value="HATPase_C_sf"/>
</dbReference>
<evidence type="ECO:0000256" key="11">
    <source>
        <dbReference type="SAM" id="Phobius"/>
    </source>
</evidence>
<evidence type="ECO:0000259" key="12">
    <source>
        <dbReference type="PROSITE" id="PS50109"/>
    </source>
</evidence>
<keyword evidence="9" id="KW-0902">Two-component regulatory system</keyword>
<evidence type="ECO:0000313" key="15">
    <source>
        <dbReference type="Proteomes" id="UP001059617"/>
    </source>
</evidence>